<comment type="caution">
    <text evidence="2">The sequence shown here is derived from an EMBL/GenBank/DDBJ whole genome shotgun (WGS) entry which is preliminary data.</text>
</comment>
<name>A0A1Z5TTR7_HORWE</name>
<dbReference type="InterPro" id="IPR036249">
    <property type="entry name" value="Thioredoxin-like_sf"/>
</dbReference>
<dbReference type="VEuPathDB" id="FungiDB:BTJ68_00732"/>
<dbReference type="InParanoid" id="A0A1Z5TTR7"/>
<proteinExistence type="predicted"/>
<dbReference type="InterPro" id="IPR012336">
    <property type="entry name" value="Thioredoxin-like_fold"/>
</dbReference>
<dbReference type="PANTHER" id="PTHR33875:SF2">
    <property type="entry name" value="ACR183CP"/>
    <property type="match status" value="1"/>
</dbReference>
<accession>A0A1Z5TTR7</accession>
<feature type="domain" description="Thioredoxin-like fold" evidence="1">
    <location>
        <begin position="55"/>
        <end position="240"/>
    </location>
</feature>
<dbReference type="STRING" id="1157616.A0A1Z5TTR7"/>
<dbReference type="AlphaFoldDB" id="A0A1Z5TTR7"/>
<keyword evidence="3" id="KW-1185">Reference proteome</keyword>
<evidence type="ECO:0000313" key="3">
    <source>
        <dbReference type="Proteomes" id="UP000194280"/>
    </source>
</evidence>
<dbReference type="OrthoDB" id="37297at2759"/>
<evidence type="ECO:0000313" key="2">
    <source>
        <dbReference type="EMBL" id="OTA39368.1"/>
    </source>
</evidence>
<dbReference type="Pfam" id="PF13462">
    <property type="entry name" value="Thioredoxin_4"/>
    <property type="match status" value="1"/>
</dbReference>
<dbReference type="Proteomes" id="UP000194280">
    <property type="component" value="Unassembled WGS sequence"/>
</dbReference>
<reference evidence="2 3" key="1">
    <citation type="submission" date="2017-01" db="EMBL/GenBank/DDBJ databases">
        <title>The recent genome duplication of the halophilic yeast Hortaea werneckii: insights from long-read sequencing.</title>
        <authorList>
            <person name="Sinha S."/>
            <person name="Flibotte S."/>
            <person name="Neira M."/>
            <person name="Lenassi M."/>
            <person name="Gostincar C."/>
            <person name="Stajich J.E."/>
            <person name="Nislow C.E."/>
        </authorList>
    </citation>
    <scope>NUCLEOTIDE SEQUENCE [LARGE SCALE GENOMIC DNA]</scope>
    <source>
        <strain evidence="2 3">EXF-2000</strain>
    </source>
</reference>
<dbReference type="EMBL" id="MUNK01000004">
    <property type="protein sequence ID" value="OTA39368.1"/>
    <property type="molecule type" value="Genomic_DNA"/>
</dbReference>
<protein>
    <recommendedName>
        <fullName evidence="1">Thioredoxin-like fold domain-containing protein</fullName>
    </recommendedName>
</protein>
<dbReference type="PANTHER" id="PTHR33875">
    <property type="entry name" value="OS09G0542200 PROTEIN"/>
    <property type="match status" value="1"/>
</dbReference>
<dbReference type="Gene3D" id="3.40.30.10">
    <property type="entry name" value="Glutaredoxin"/>
    <property type="match status" value="1"/>
</dbReference>
<gene>
    <name evidence="2" type="ORF">BTJ68_00732</name>
</gene>
<evidence type="ECO:0000259" key="1">
    <source>
        <dbReference type="Pfam" id="PF13462"/>
    </source>
</evidence>
<sequence>MNLLLLLQPGFHFALSPKNRPPRQDSQSRLSSSISTMALNPKFAGQKLAASTSLNTPHTLELFLDYVCPFSKKMFMTVYDSVFPVVKQKYPQKVQFIFRQQIQPWHPSSTLVHEAGAAVLQTHPDKFWEFSRALFDKQTDFFDTNTVNEPRNKTYERLAKLAGGVGLDEKKIYGLLEISDKPDKDGNTNTGNGVTNDIKLMVKANRLTGVHVTPTVLFNGVVEGGISSSFTKDDWEQWLEKNVA</sequence>
<organism evidence="2 3">
    <name type="scientific">Hortaea werneckii EXF-2000</name>
    <dbReference type="NCBI Taxonomy" id="1157616"/>
    <lineage>
        <taxon>Eukaryota</taxon>
        <taxon>Fungi</taxon>
        <taxon>Dikarya</taxon>
        <taxon>Ascomycota</taxon>
        <taxon>Pezizomycotina</taxon>
        <taxon>Dothideomycetes</taxon>
        <taxon>Dothideomycetidae</taxon>
        <taxon>Mycosphaerellales</taxon>
        <taxon>Teratosphaeriaceae</taxon>
        <taxon>Hortaea</taxon>
    </lineage>
</organism>
<dbReference type="SUPFAM" id="SSF52833">
    <property type="entry name" value="Thioredoxin-like"/>
    <property type="match status" value="1"/>
</dbReference>